<dbReference type="PANTHER" id="PTHR30618:SF2">
    <property type="entry name" value="ALLANTOIN PERMEASE-RELATED"/>
    <property type="match status" value="1"/>
</dbReference>
<protein>
    <submittedName>
        <fullName evidence="8">Putative Uracil transporter (Eurofung)</fullName>
    </submittedName>
</protein>
<evidence type="ECO:0000313" key="9">
    <source>
        <dbReference type="Proteomes" id="UP000054771"/>
    </source>
</evidence>
<dbReference type="EMBL" id="CDMC01000005">
    <property type="protein sequence ID" value="CEL05571.1"/>
    <property type="molecule type" value="Genomic_DNA"/>
</dbReference>
<comment type="similarity">
    <text evidence="2">Belongs to the purine-cytosine permease (2.A.39) family.</text>
</comment>
<dbReference type="OMA" id="ETWNEVD"/>
<dbReference type="PANTHER" id="PTHR30618">
    <property type="entry name" value="NCS1 FAMILY PURINE/PYRIMIDINE TRANSPORTER"/>
    <property type="match status" value="1"/>
</dbReference>
<dbReference type="GO" id="GO:0005886">
    <property type="term" value="C:plasma membrane"/>
    <property type="evidence" value="ECO:0007669"/>
    <property type="project" value="TreeGrafter"/>
</dbReference>
<comment type="subcellular location">
    <subcellularLocation>
        <location evidence="1">Membrane</location>
        <topology evidence="1">Multi-pass membrane protein</topology>
    </subcellularLocation>
</comment>
<sequence length="149" mass="16631">MICDYYLVRKGYLIVRDLYSSEKRSAYHFYHGFSWQAYASYLSGILINIVGFAGAVGRDVPVGAQYIYNVNYISGFIVSFVVYYTLTRFFPPVAISETWNEVDTDIDNIQTEGQDVDSDDIHTTGKPVGFDASENPDDYKGAKSGSAGL</sequence>
<dbReference type="InterPro" id="IPR045225">
    <property type="entry name" value="Uracil/uridine/allantoin_perm"/>
</dbReference>
<evidence type="ECO:0000256" key="1">
    <source>
        <dbReference type="ARBA" id="ARBA00004141"/>
    </source>
</evidence>
<keyword evidence="4 7" id="KW-1133">Transmembrane helix</keyword>
<feature type="transmembrane region" description="Helical" evidence="7">
    <location>
        <begin position="66"/>
        <end position="86"/>
    </location>
</feature>
<evidence type="ECO:0000313" key="8">
    <source>
        <dbReference type="EMBL" id="CEL05571.1"/>
    </source>
</evidence>
<keyword evidence="5 7" id="KW-0472">Membrane</keyword>
<gene>
    <name evidence="8" type="ORF">ASPCAL06689</name>
</gene>
<keyword evidence="9" id="KW-1185">Reference proteome</keyword>
<evidence type="ECO:0000256" key="5">
    <source>
        <dbReference type="ARBA" id="ARBA00023136"/>
    </source>
</evidence>
<dbReference type="OrthoDB" id="2018619at2759"/>
<feature type="region of interest" description="Disordered" evidence="6">
    <location>
        <begin position="107"/>
        <end position="149"/>
    </location>
</feature>
<organism evidence="8 9">
    <name type="scientific">Aspergillus calidoustus</name>
    <dbReference type="NCBI Taxonomy" id="454130"/>
    <lineage>
        <taxon>Eukaryota</taxon>
        <taxon>Fungi</taxon>
        <taxon>Dikarya</taxon>
        <taxon>Ascomycota</taxon>
        <taxon>Pezizomycotina</taxon>
        <taxon>Eurotiomycetes</taxon>
        <taxon>Eurotiomycetidae</taxon>
        <taxon>Eurotiales</taxon>
        <taxon>Aspergillaceae</taxon>
        <taxon>Aspergillus</taxon>
        <taxon>Aspergillus subgen. Nidulantes</taxon>
    </lineage>
</organism>
<evidence type="ECO:0000256" key="7">
    <source>
        <dbReference type="SAM" id="Phobius"/>
    </source>
</evidence>
<dbReference type="AlphaFoldDB" id="A0A0U5G1V1"/>
<evidence type="ECO:0000256" key="2">
    <source>
        <dbReference type="ARBA" id="ARBA00008974"/>
    </source>
</evidence>
<name>A0A0U5G1V1_ASPCI</name>
<evidence type="ECO:0000256" key="6">
    <source>
        <dbReference type="SAM" id="MobiDB-lite"/>
    </source>
</evidence>
<feature type="transmembrane region" description="Helical" evidence="7">
    <location>
        <begin position="33"/>
        <end position="54"/>
    </location>
</feature>
<dbReference type="Pfam" id="PF02133">
    <property type="entry name" value="Transp_cyt_pur"/>
    <property type="match status" value="1"/>
</dbReference>
<dbReference type="GO" id="GO:0015205">
    <property type="term" value="F:nucleobase transmembrane transporter activity"/>
    <property type="evidence" value="ECO:0007669"/>
    <property type="project" value="TreeGrafter"/>
</dbReference>
<evidence type="ECO:0000256" key="3">
    <source>
        <dbReference type="ARBA" id="ARBA00022692"/>
    </source>
</evidence>
<evidence type="ECO:0000256" key="4">
    <source>
        <dbReference type="ARBA" id="ARBA00022989"/>
    </source>
</evidence>
<accession>A0A0U5G1V1</accession>
<dbReference type="Proteomes" id="UP000054771">
    <property type="component" value="Unassembled WGS sequence"/>
</dbReference>
<keyword evidence="3 7" id="KW-0812">Transmembrane</keyword>
<proteinExistence type="inferred from homology"/>
<dbReference type="InterPro" id="IPR001248">
    <property type="entry name" value="Pur-cyt_permease"/>
</dbReference>
<dbReference type="Gene3D" id="1.10.4160.10">
    <property type="entry name" value="Hydantoin permease"/>
    <property type="match status" value="1"/>
</dbReference>
<reference evidence="9" key="1">
    <citation type="journal article" date="2016" name="Genome Announc.">
        <title>Draft genome sequences of fungus Aspergillus calidoustus.</title>
        <authorList>
            <person name="Horn F."/>
            <person name="Linde J."/>
            <person name="Mattern D.J."/>
            <person name="Walther G."/>
            <person name="Guthke R."/>
            <person name="Scherlach K."/>
            <person name="Martin K."/>
            <person name="Brakhage A.A."/>
            <person name="Petzke L."/>
            <person name="Valiante V."/>
        </authorList>
    </citation>
    <scope>NUCLEOTIDE SEQUENCE [LARGE SCALE GENOMIC DNA]</scope>
    <source>
        <strain evidence="9">SF006504</strain>
    </source>
</reference>